<dbReference type="PROSITE" id="PS51898">
    <property type="entry name" value="TYR_RECOMBINASE"/>
    <property type="match status" value="1"/>
</dbReference>
<feature type="domain" description="Core-binding (CB)" evidence="6">
    <location>
        <begin position="36"/>
        <end position="111"/>
    </location>
</feature>
<evidence type="ECO:0000259" key="5">
    <source>
        <dbReference type="PROSITE" id="PS51898"/>
    </source>
</evidence>
<feature type="domain" description="Tyr recombinase" evidence="5">
    <location>
        <begin position="131"/>
        <end position="322"/>
    </location>
</feature>
<evidence type="ECO:0000259" key="6">
    <source>
        <dbReference type="PROSITE" id="PS51900"/>
    </source>
</evidence>
<keyword evidence="8" id="KW-1185">Reference proteome</keyword>
<dbReference type="PANTHER" id="PTHR30349:SF64">
    <property type="entry name" value="PROPHAGE INTEGRASE INTD-RELATED"/>
    <property type="match status" value="1"/>
</dbReference>
<dbReference type="PANTHER" id="PTHR30349">
    <property type="entry name" value="PHAGE INTEGRASE-RELATED"/>
    <property type="match status" value="1"/>
</dbReference>
<comment type="similarity">
    <text evidence="1">Belongs to the 'phage' integrase family.</text>
</comment>
<gene>
    <name evidence="7" type="ORF">MUN87_04760</name>
</gene>
<dbReference type="PROSITE" id="PS51900">
    <property type="entry name" value="CB"/>
    <property type="match status" value="1"/>
</dbReference>
<dbReference type="RefSeq" id="WP_244746534.1">
    <property type="nucleotide sequence ID" value="NZ_CP095071.1"/>
</dbReference>
<evidence type="ECO:0000256" key="3">
    <source>
        <dbReference type="ARBA" id="ARBA00023172"/>
    </source>
</evidence>
<dbReference type="SUPFAM" id="SSF56349">
    <property type="entry name" value="DNA breaking-rejoining enzymes"/>
    <property type="match status" value="1"/>
</dbReference>
<dbReference type="Pfam" id="PF00589">
    <property type="entry name" value="Phage_integrase"/>
    <property type="match status" value="1"/>
</dbReference>
<dbReference type="InterPro" id="IPR013762">
    <property type="entry name" value="Integrase-like_cat_sf"/>
</dbReference>
<evidence type="ECO:0000256" key="2">
    <source>
        <dbReference type="ARBA" id="ARBA00023125"/>
    </source>
</evidence>
<proteinExistence type="inferred from homology"/>
<dbReference type="InterPro" id="IPR011010">
    <property type="entry name" value="DNA_brk_join_enz"/>
</dbReference>
<keyword evidence="3" id="KW-0233">DNA recombination</keyword>
<protein>
    <submittedName>
        <fullName evidence="7">Site-specific integrase</fullName>
    </submittedName>
</protein>
<dbReference type="InterPro" id="IPR010998">
    <property type="entry name" value="Integrase_recombinase_N"/>
</dbReference>
<keyword evidence="2 4" id="KW-0238">DNA-binding</keyword>
<organism evidence="7 8">
    <name type="scientific">Gracilibacillus salinarum</name>
    <dbReference type="NCBI Taxonomy" id="2932255"/>
    <lineage>
        <taxon>Bacteria</taxon>
        <taxon>Bacillati</taxon>
        <taxon>Bacillota</taxon>
        <taxon>Bacilli</taxon>
        <taxon>Bacillales</taxon>
        <taxon>Bacillaceae</taxon>
        <taxon>Gracilibacillus</taxon>
    </lineage>
</organism>
<sequence length="325" mass="37201">MTKRKPSLSVQTDLTDLSEAFRSSSDGKKKGYPINKALTTVIKQMRASGLRPRTINDYELHVNHFVEVTGVSYVEDITVNCIYEWLSSMNVNNQTKLTRLKCLKAFLSRCLDNGWITVNFWRSIRIKVDNPVKEGATDKELNILLTMLDLSRFTELRDATAALLMYQTGVRVGTLTELQEKHVNLDEKILRIDGGLIKNHQAIYLPFDNVLYRLLDALIKQNTVIRSEHKEDNRYLFVTKNGTKIASDVNNHNNIIKRLNKHAREYGLKNINPHALRRGFAKNLLRKGANIALISKALGHSDIGITTRYLHLDREEVAESLRNFL</sequence>
<evidence type="ECO:0000256" key="1">
    <source>
        <dbReference type="ARBA" id="ARBA00008857"/>
    </source>
</evidence>
<dbReference type="CDD" id="cd00397">
    <property type="entry name" value="DNA_BRE_C"/>
    <property type="match status" value="1"/>
</dbReference>
<name>A0ABY4GP96_9BACI</name>
<dbReference type="Gene3D" id="1.10.443.10">
    <property type="entry name" value="Intergrase catalytic core"/>
    <property type="match status" value="1"/>
</dbReference>
<dbReference type="InterPro" id="IPR002104">
    <property type="entry name" value="Integrase_catalytic"/>
</dbReference>
<accession>A0ABY4GP96</accession>
<evidence type="ECO:0000313" key="7">
    <source>
        <dbReference type="EMBL" id="UOQ86213.1"/>
    </source>
</evidence>
<dbReference type="Proteomes" id="UP000831537">
    <property type="component" value="Chromosome"/>
</dbReference>
<evidence type="ECO:0000313" key="8">
    <source>
        <dbReference type="Proteomes" id="UP000831537"/>
    </source>
</evidence>
<reference evidence="7 8" key="1">
    <citation type="submission" date="2022-04" db="EMBL/GenBank/DDBJ databases">
        <title>Gracilibacillus sp. isolated from saltern.</title>
        <authorList>
            <person name="Won M."/>
            <person name="Lee C.-M."/>
            <person name="Woen H.-Y."/>
            <person name="Kwon S.-W."/>
        </authorList>
    </citation>
    <scope>NUCLEOTIDE SEQUENCE [LARGE SCALE GENOMIC DNA]</scope>
    <source>
        <strain evidence="7 8">SSPM10-3</strain>
    </source>
</reference>
<dbReference type="Gene3D" id="1.10.150.130">
    <property type="match status" value="1"/>
</dbReference>
<dbReference type="InterPro" id="IPR050090">
    <property type="entry name" value="Tyrosine_recombinase_XerCD"/>
</dbReference>
<dbReference type="InterPro" id="IPR044068">
    <property type="entry name" value="CB"/>
</dbReference>
<evidence type="ECO:0000256" key="4">
    <source>
        <dbReference type="PROSITE-ProRule" id="PRU01248"/>
    </source>
</evidence>
<dbReference type="EMBL" id="CP095071">
    <property type="protein sequence ID" value="UOQ86213.1"/>
    <property type="molecule type" value="Genomic_DNA"/>
</dbReference>